<evidence type="ECO:0000256" key="1">
    <source>
        <dbReference type="SAM" id="MobiDB-lite"/>
    </source>
</evidence>
<feature type="compositionally biased region" description="Basic residues" evidence="1">
    <location>
        <begin position="84"/>
        <end position="96"/>
    </location>
</feature>
<dbReference type="PANTHER" id="PTHR35541:SF1">
    <property type="entry name" value="RAD9, HUS1, RAD1-INTERACTING NUCLEAR ORPHAN PROTEIN 1"/>
    <property type="match status" value="1"/>
</dbReference>
<dbReference type="Pfam" id="PF15319">
    <property type="entry name" value="RHINO"/>
    <property type="match status" value="1"/>
</dbReference>
<dbReference type="Proteomes" id="UP001159405">
    <property type="component" value="Unassembled WGS sequence"/>
</dbReference>
<dbReference type="InterPro" id="IPR029293">
    <property type="entry name" value="RHNO1"/>
</dbReference>
<gene>
    <name evidence="2" type="ORF">PLOB_00038733</name>
</gene>
<feature type="region of interest" description="Disordered" evidence="1">
    <location>
        <begin position="1"/>
        <end position="25"/>
    </location>
</feature>
<proteinExistence type="predicted"/>
<evidence type="ECO:0000313" key="2">
    <source>
        <dbReference type="EMBL" id="CAH3136933.1"/>
    </source>
</evidence>
<sequence>MAERDRKKRRKRKDSTTHLKPPLDFIESPLDGRKYYCTPVQAARRPFMAESLPVDDEEAKKWVSPQFPTQLEGDETLLALLGPRKKSGRGKTKNAKGTKGTGKETSSTKHLFEILQFENEKQLTETEGKNADSLRELSCRRSQRLRLKELQRAHFLFQASQLVTPVNKRDEVILAYETPDQELIKLAARKQSRKDGGE</sequence>
<evidence type="ECO:0000313" key="3">
    <source>
        <dbReference type="Proteomes" id="UP001159405"/>
    </source>
</evidence>
<organism evidence="2 3">
    <name type="scientific">Porites lobata</name>
    <dbReference type="NCBI Taxonomy" id="104759"/>
    <lineage>
        <taxon>Eukaryota</taxon>
        <taxon>Metazoa</taxon>
        <taxon>Cnidaria</taxon>
        <taxon>Anthozoa</taxon>
        <taxon>Hexacorallia</taxon>
        <taxon>Scleractinia</taxon>
        <taxon>Fungiina</taxon>
        <taxon>Poritidae</taxon>
        <taxon>Porites</taxon>
    </lineage>
</organism>
<comment type="caution">
    <text evidence="2">The sequence shown here is derived from an EMBL/GenBank/DDBJ whole genome shotgun (WGS) entry which is preliminary data.</text>
</comment>
<dbReference type="PANTHER" id="PTHR35541">
    <property type="entry name" value="RAD9, HUS1, RAD1-INTERACTING NUCLEAR ORPHAN PROTEIN 1"/>
    <property type="match status" value="1"/>
</dbReference>
<accession>A0ABN8P7Q5</accession>
<keyword evidence="3" id="KW-1185">Reference proteome</keyword>
<feature type="compositionally biased region" description="Basic residues" evidence="1">
    <location>
        <begin position="1"/>
        <end position="13"/>
    </location>
</feature>
<feature type="region of interest" description="Disordered" evidence="1">
    <location>
        <begin position="84"/>
        <end position="105"/>
    </location>
</feature>
<protein>
    <submittedName>
        <fullName evidence="2">Uncharacterized protein</fullName>
    </submittedName>
</protein>
<name>A0ABN8P7Q5_9CNID</name>
<reference evidence="2 3" key="1">
    <citation type="submission" date="2022-05" db="EMBL/GenBank/DDBJ databases">
        <authorList>
            <consortium name="Genoscope - CEA"/>
            <person name="William W."/>
        </authorList>
    </citation>
    <scope>NUCLEOTIDE SEQUENCE [LARGE SCALE GENOMIC DNA]</scope>
</reference>
<dbReference type="EMBL" id="CALNXK010000058">
    <property type="protein sequence ID" value="CAH3136933.1"/>
    <property type="molecule type" value="Genomic_DNA"/>
</dbReference>